<gene>
    <name evidence="1" type="ORF">M406DRAFT_335234</name>
</gene>
<dbReference type="GeneID" id="63838142"/>
<protein>
    <submittedName>
        <fullName evidence="1">Uncharacterized protein</fullName>
    </submittedName>
</protein>
<keyword evidence="2" id="KW-1185">Reference proteome</keyword>
<accession>A0A9P5CH87</accession>
<comment type="caution">
    <text evidence="1">The sequence shown here is derived from an EMBL/GenBank/DDBJ whole genome shotgun (WGS) entry which is preliminary data.</text>
</comment>
<sequence>MSVEIEIVIYGTNEVTIYVPVWPLWQRRAPLQPQRPLNGHNGGKSLVKHTNVEGPPPQCQWRAFIRTSQAKANTLCTKMAMHSTSQVLLEILLYGISRINTRLLKSIFRRLPKALETSHPAQASVESLGTSNFQNIFAGWEERAIVVSGPEDGRDGWAEYEQRFSDLADLSRRK</sequence>
<dbReference type="RefSeq" id="XP_040771003.1">
    <property type="nucleotide sequence ID" value="XM_040921013.1"/>
</dbReference>
<reference evidence="1" key="1">
    <citation type="journal article" date="2020" name="Phytopathology">
        <title>Genome sequence of the chestnut blight fungus Cryphonectria parasitica EP155: A fundamental resource for an archetypical invasive plant pathogen.</title>
        <authorList>
            <person name="Crouch J.A."/>
            <person name="Dawe A."/>
            <person name="Aerts A."/>
            <person name="Barry K."/>
            <person name="Churchill A.C.L."/>
            <person name="Grimwood J."/>
            <person name="Hillman B."/>
            <person name="Milgroom M.G."/>
            <person name="Pangilinan J."/>
            <person name="Smith M."/>
            <person name="Salamov A."/>
            <person name="Schmutz J."/>
            <person name="Yadav J."/>
            <person name="Grigoriev I.V."/>
            <person name="Nuss D."/>
        </authorList>
    </citation>
    <scope>NUCLEOTIDE SEQUENCE</scope>
    <source>
        <strain evidence="1">EP155</strain>
    </source>
</reference>
<name>A0A9P5CH87_CRYP1</name>
<proteinExistence type="predicted"/>
<evidence type="ECO:0000313" key="1">
    <source>
        <dbReference type="EMBL" id="KAF3760024.1"/>
    </source>
</evidence>
<dbReference type="EMBL" id="MU032354">
    <property type="protein sequence ID" value="KAF3760024.1"/>
    <property type="molecule type" value="Genomic_DNA"/>
</dbReference>
<dbReference type="Proteomes" id="UP000803844">
    <property type="component" value="Unassembled WGS sequence"/>
</dbReference>
<evidence type="ECO:0000313" key="2">
    <source>
        <dbReference type="Proteomes" id="UP000803844"/>
    </source>
</evidence>
<dbReference type="AlphaFoldDB" id="A0A9P5CH87"/>
<organism evidence="1 2">
    <name type="scientific">Cryphonectria parasitica (strain ATCC 38755 / EP155)</name>
    <dbReference type="NCBI Taxonomy" id="660469"/>
    <lineage>
        <taxon>Eukaryota</taxon>
        <taxon>Fungi</taxon>
        <taxon>Dikarya</taxon>
        <taxon>Ascomycota</taxon>
        <taxon>Pezizomycotina</taxon>
        <taxon>Sordariomycetes</taxon>
        <taxon>Sordariomycetidae</taxon>
        <taxon>Diaporthales</taxon>
        <taxon>Cryphonectriaceae</taxon>
        <taxon>Cryphonectria-Endothia species complex</taxon>
        <taxon>Cryphonectria</taxon>
    </lineage>
</organism>